<comment type="caution">
    <text evidence="2">The sequence shown here is derived from an EMBL/GenBank/DDBJ whole genome shotgun (WGS) entry which is preliminary data.</text>
</comment>
<dbReference type="CDD" id="cd04301">
    <property type="entry name" value="NAT_SF"/>
    <property type="match status" value="1"/>
</dbReference>
<evidence type="ECO:0000313" key="3">
    <source>
        <dbReference type="Proteomes" id="UP000266677"/>
    </source>
</evidence>
<dbReference type="InterPro" id="IPR016181">
    <property type="entry name" value="Acyl_CoA_acyltransferase"/>
</dbReference>
<dbReference type="Gene3D" id="3.40.630.30">
    <property type="match status" value="1"/>
</dbReference>
<reference evidence="2 3" key="1">
    <citation type="submission" date="2018-09" db="EMBL/GenBank/DDBJ databases">
        <title>YIM PH21274 draft genome.</title>
        <authorList>
            <person name="Miao C."/>
        </authorList>
    </citation>
    <scope>NUCLEOTIDE SEQUENCE [LARGE SCALE GENOMIC DNA]</scope>
    <source>
        <strain evidence="2 3">YIM PH 21724</strain>
    </source>
</reference>
<gene>
    <name evidence="2" type="ORF">D5S18_14490</name>
</gene>
<accession>A0A3A4KNF4</accession>
<dbReference type="GO" id="GO:0016747">
    <property type="term" value="F:acyltransferase activity, transferring groups other than amino-acyl groups"/>
    <property type="evidence" value="ECO:0007669"/>
    <property type="project" value="InterPro"/>
</dbReference>
<proteinExistence type="predicted"/>
<dbReference type="Proteomes" id="UP000266677">
    <property type="component" value="Unassembled WGS sequence"/>
</dbReference>
<evidence type="ECO:0000313" key="2">
    <source>
        <dbReference type="EMBL" id="RJO75656.1"/>
    </source>
</evidence>
<dbReference type="EMBL" id="QZFU01000018">
    <property type="protein sequence ID" value="RJO75656.1"/>
    <property type="molecule type" value="Genomic_DNA"/>
</dbReference>
<keyword evidence="2" id="KW-0808">Transferase</keyword>
<organism evidence="2 3">
    <name type="scientific">Nocardia panacis</name>
    <dbReference type="NCBI Taxonomy" id="2340916"/>
    <lineage>
        <taxon>Bacteria</taxon>
        <taxon>Bacillati</taxon>
        <taxon>Actinomycetota</taxon>
        <taxon>Actinomycetes</taxon>
        <taxon>Mycobacteriales</taxon>
        <taxon>Nocardiaceae</taxon>
        <taxon>Nocardia</taxon>
    </lineage>
</organism>
<dbReference type="InterPro" id="IPR000182">
    <property type="entry name" value="GNAT_dom"/>
</dbReference>
<feature type="domain" description="N-acetyltransferase" evidence="1">
    <location>
        <begin position="1"/>
        <end position="127"/>
    </location>
</feature>
<keyword evidence="3" id="KW-1185">Reference proteome</keyword>
<evidence type="ECO:0000259" key="1">
    <source>
        <dbReference type="PROSITE" id="PS51186"/>
    </source>
</evidence>
<sequence>MVADNAISIAEAHFSENAWFRAIYVGESPAGFVMLHTGYDYDEGFDCHGVFLWRMMVAGPFQSKGVGRKAIDLIVADLKARGINELYTSYGQGAAGPEPFYKGLGFLPTGDFYGEGEHREIGVVLRW</sequence>
<dbReference type="SUPFAM" id="SSF55729">
    <property type="entry name" value="Acyl-CoA N-acyltransferases (Nat)"/>
    <property type="match status" value="1"/>
</dbReference>
<dbReference type="OrthoDB" id="3526335at2"/>
<name>A0A3A4KNF4_9NOCA</name>
<dbReference type="Pfam" id="PF00583">
    <property type="entry name" value="Acetyltransf_1"/>
    <property type="match status" value="1"/>
</dbReference>
<dbReference type="PROSITE" id="PS51186">
    <property type="entry name" value="GNAT"/>
    <property type="match status" value="1"/>
</dbReference>
<protein>
    <submittedName>
        <fullName evidence="2">N-acetyltransferase</fullName>
    </submittedName>
</protein>
<dbReference type="AlphaFoldDB" id="A0A3A4KNF4"/>